<gene>
    <name evidence="4" type="ORF">BJN41_12265</name>
</gene>
<evidence type="ECO:0000313" key="5">
    <source>
        <dbReference type="Proteomes" id="UP000186931"/>
    </source>
</evidence>
<dbReference type="Proteomes" id="UP000186931">
    <property type="component" value="Unassembled WGS sequence"/>
</dbReference>
<accession>A0A1E8E0A3</accession>
<keyword evidence="1 4" id="KW-0238">DNA-binding</keyword>
<sequence length="211" mass="23231">MIHRDLILPVPVLLIDDQVEASENLSHILQNFGYPNEVLLCSPSLTNAVLMVQQHLPNLVFINLQSWSKAQIDFIQNLKHFRKDTLIVAVLPSSMPKQLLQAIHLGISAYVFSDQSATGMQNQIRTILRGGSPLDGNLANEILACEQSIVAHDHSLTLSKTEHEILALSGQGLPSQQVAANLNASEQLVHGYVKSIYRKIMNADDAMGCFS</sequence>
<evidence type="ECO:0000256" key="1">
    <source>
        <dbReference type="ARBA" id="ARBA00023125"/>
    </source>
</evidence>
<dbReference type="Gene3D" id="3.40.50.2300">
    <property type="match status" value="1"/>
</dbReference>
<protein>
    <submittedName>
        <fullName evidence="4">DNA-binding response regulator</fullName>
    </submittedName>
</protein>
<dbReference type="PRINTS" id="PR00038">
    <property type="entry name" value="HTHLUXR"/>
</dbReference>
<proteinExistence type="predicted"/>
<dbReference type="InterPro" id="IPR051015">
    <property type="entry name" value="EvgA-like"/>
</dbReference>
<dbReference type="InterPro" id="IPR011006">
    <property type="entry name" value="CheY-like_superfamily"/>
</dbReference>
<dbReference type="SUPFAM" id="SSF46894">
    <property type="entry name" value="C-terminal effector domain of the bipartite response regulators"/>
    <property type="match status" value="1"/>
</dbReference>
<dbReference type="InterPro" id="IPR001789">
    <property type="entry name" value="Sig_transdc_resp-reg_receiver"/>
</dbReference>
<dbReference type="InterPro" id="IPR016032">
    <property type="entry name" value="Sig_transdc_resp-reg_C-effctor"/>
</dbReference>
<dbReference type="PANTHER" id="PTHR45566">
    <property type="entry name" value="HTH-TYPE TRANSCRIPTIONAL REGULATOR YHJB-RELATED"/>
    <property type="match status" value="1"/>
</dbReference>
<organism evidence="4 5">
    <name type="scientific">Acinetobacter towneri</name>
    <dbReference type="NCBI Taxonomy" id="202956"/>
    <lineage>
        <taxon>Bacteria</taxon>
        <taxon>Pseudomonadati</taxon>
        <taxon>Pseudomonadota</taxon>
        <taxon>Gammaproteobacteria</taxon>
        <taxon>Moraxellales</taxon>
        <taxon>Moraxellaceae</taxon>
        <taxon>Acinetobacter</taxon>
    </lineage>
</organism>
<name>A0A1E8E0A3_9GAMM</name>
<evidence type="ECO:0000259" key="3">
    <source>
        <dbReference type="PROSITE" id="PS50110"/>
    </source>
</evidence>
<dbReference type="EMBL" id="MKQS01000024">
    <property type="protein sequence ID" value="OFE42808.1"/>
    <property type="molecule type" value="Genomic_DNA"/>
</dbReference>
<dbReference type="PANTHER" id="PTHR45566:SF1">
    <property type="entry name" value="HTH-TYPE TRANSCRIPTIONAL REGULATOR YHJB-RELATED"/>
    <property type="match status" value="1"/>
</dbReference>
<dbReference type="eggNOG" id="COG2197">
    <property type="taxonomic scope" value="Bacteria"/>
</dbReference>
<dbReference type="AlphaFoldDB" id="A0A1E8E0A3"/>
<dbReference type="STRING" id="202956.BJN41_12265"/>
<dbReference type="PROSITE" id="PS50110">
    <property type="entry name" value="RESPONSE_REGULATORY"/>
    <property type="match status" value="1"/>
</dbReference>
<comment type="caution">
    <text evidence="4">The sequence shown here is derived from an EMBL/GenBank/DDBJ whole genome shotgun (WGS) entry which is preliminary data.</text>
</comment>
<dbReference type="GO" id="GO:0003677">
    <property type="term" value="F:DNA binding"/>
    <property type="evidence" value="ECO:0007669"/>
    <property type="project" value="UniProtKB-KW"/>
</dbReference>
<feature type="domain" description="Response regulatory" evidence="3">
    <location>
        <begin position="11"/>
        <end position="128"/>
    </location>
</feature>
<dbReference type="GO" id="GO:0000160">
    <property type="term" value="P:phosphorelay signal transduction system"/>
    <property type="evidence" value="ECO:0007669"/>
    <property type="project" value="InterPro"/>
</dbReference>
<dbReference type="InterPro" id="IPR000792">
    <property type="entry name" value="Tscrpt_reg_LuxR_C"/>
</dbReference>
<comment type="caution">
    <text evidence="2">Lacks conserved residue(s) required for the propagation of feature annotation.</text>
</comment>
<dbReference type="GO" id="GO:0006355">
    <property type="term" value="P:regulation of DNA-templated transcription"/>
    <property type="evidence" value="ECO:0007669"/>
    <property type="project" value="InterPro"/>
</dbReference>
<dbReference type="SUPFAM" id="SSF52172">
    <property type="entry name" value="CheY-like"/>
    <property type="match status" value="1"/>
</dbReference>
<dbReference type="RefSeq" id="WP_019837457.1">
    <property type="nucleotide sequence ID" value="NZ_CP183897.1"/>
</dbReference>
<reference evidence="4 5" key="1">
    <citation type="submission" date="2016-10" db="EMBL/GenBank/DDBJ databases">
        <title>Genome of airborne Acinetobacter sp. 5-2Ac02 in the hospital environment: Species near to Acinetobacter towneri.</title>
        <authorList>
            <person name="Barbosa B."/>
            <person name="Fernandez-Garcia L."/>
            <person name="Gato E."/>
            <person name="Leao R."/>
            <person name="Albano R."/>
            <person name="Fernandez B."/>
            <person name="Fernandez-Cuenca F."/>
            <person name="Marques E."/>
            <person name="Tomas M."/>
        </authorList>
    </citation>
    <scope>NUCLEOTIDE SEQUENCE [LARGE SCALE GENOMIC DNA]</scope>
    <source>
        <strain evidence="4 5">5-2Ac02</strain>
    </source>
</reference>
<evidence type="ECO:0000313" key="4">
    <source>
        <dbReference type="EMBL" id="OFE42808.1"/>
    </source>
</evidence>
<dbReference type="Pfam" id="PF00196">
    <property type="entry name" value="GerE"/>
    <property type="match status" value="1"/>
</dbReference>
<evidence type="ECO:0000256" key="2">
    <source>
        <dbReference type="PROSITE-ProRule" id="PRU00169"/>
    </source>
</evidence>